<dbReference type="RefSeq" id="WP_186910793.1">
    <property type="nucleotide sequence ID" value="NZ_JACOFV010000001.1"/>
</dbReference>
<keyword evidence="2" id="KW-1185">Reference proteome</keyword>
<proteinExistence type="predicted"/>
<organism evidence="1 2">
    <name type="scientific">Undibacterium jejuense</name>
    <dbReference type="NCBI Taxonomy" id="1344949"/>
    <lineage>
        <taxon>Bacteria</taxon>
        <taxon>Pseudomonadati</taxon>
        <taxon>Pseudomonadota</taxon>
        <taxon>Betaproteobacteria</taxon>
        <taxon>Burkholderiales</taxon>
        <taxon>Oxalobacteraceae</taxon>
        <taxon>Undibacterium</taxon>
    </lineage>
</organism>
<dbReference type="Pfam" id="PF09481">
    <property type="entry name" value="CRISPR_Cse1"/>
    <property type="match status" value="1"/>
</dbReference>
<evidence type="ECO:0000313" key="1">
    <source>
        <dbReference type="EMBL" id="MBC3860876.1"/>
    </source>
</evidence>
<accession>A0A923KNR5</accession>
<protein>
    <submittedName>
        <fullName evidence="1">Type I-E CRISPR-associated protein Cse1/CasA</fullName>
    </submittedName>
</protein>
<dbReference type="EMBL" id="JACOFV010000001">
    <property type="protein sequence ID" value="MBC3860876.1"/>
    <property type="molecule type" value="Genomic_DNA"/>
</dbReference>
<gene>
    <name evidence="1" type="primary">casA</name>
    <name evidence="1" type="ORF">H8K32_02095</name>
</gene>
<evidence type="ECO:0000313" key="2">
    <source>
        <dbReference type="Proteomes" id="UP000634011"/>
    </source>
</evidence>
<dbReference type="Proteomes" id="UP000634011">
    <property type="component" value="Unassembled WGS sequence"/>
</dbReference>
<dbReference type="AlphaFoldDB" id="A0A923KNR5"/>
<sequence length="498" mass="55679">MHTEKYFNLIDEPWIPIVDVGRVSLKQIFLEPSYRAIGGNPVQKIALTKLLLAIAQAASTPETNEAWQNLRPEGLAKKCLLYLEQWHSQFYLYGDAPFLQMPAIKPAFVQKFGAVLTEISTGNTTVLTQSQVEKSLSDADRALLIVQLMGFGLGGKKTDNSIVLTKEYQGKCNEKGKPSTGKPGPSIGFLGFLHSFLQGSSLQETLWLNLFTQQQIADIGIYPAGLGIAPWQQMPEGESCENAEMLKLSLMGRLVPLSRFCLLNEHGIHYSEGISHLGYKEGVVDPSIAVDRSGKETKALWTDPEKRPWRQLTALLSFLSSSDNRGADCFQLRLTTNRAIPLVRSLEIWSGGLRVSSNAGEQFVSGSDDFVESSIQLPINSFGEKWFSHFQTEMNELDKLSKIIYGSTLSYFKSQNMEAKGQASMASNLFWQLSERKFQALIDMCTNVDSTKIRTLFAQFAYKAYDTHCSSDTSRQLDAWAKHRPNLGVYLKNTNQER</sequence>
<dbReference type="InterPro" id="IPR013381">
    <property type="entry name" value="CRISPR-assoc_prot_Cse1"/>
</dbReference>
<reference evidence="1" key="1">
    <citation type="submission" date="2020-08" db="EMBL/GenBank/DDBJ databases">
        <title>Novel species isolated from subtropical streams in China.</title>
        <authorList>
            <person name="Lu H."/>
        </authorList>
    </citation>
    <scope>NUCLEOTIDE SEQUENCE</scope>
    <source>
        <strain evidence="1">KACC 12607</strain>
    </source>
</reference>
<dbReference type="NCBIfam" id="TIGR02547">
    <property type="entry name" value="casA_cse1"/>
    <property type="match status" value="1"/>
</dbReference>
<name>A0A923KNR5_9BURK</name>
<comment type="caution">
    <text evidence="1">The sequence shown here is derived from an EMBL/GenBank/DDBJ whole genome shotgun (WGS) entry which is preliminary data.</text>
</comment>